<name>A0ABY1QEJ1_9BACT</name>
<dbReference type="InterPro" id="IPR027417">
    <property type="entry name" value="P-loop_NTPase"/>
</dbReference>
<dbReference type="EMBL" id="FXUG01000009">
    <property type="protein sequence ID" value="SMP66114.1"/>
    <property type="molecule type" value="Genomic_DNA"/>
</dbReference>
<organism evidence="1 2">
    <name type="scientific">Neorhodopirellula lusitana</name>
    <dbReference type="NCBI Taxonomy" id="445327"/>
    <lineage>
        <taxon>Bacteria</taxon>
        <taxon>Pseudomonadati</taxon>
        <taxon>Planctomycetota</taxon>
        <taxon>Planctomycetia</taxon>
        <taxon>Pirellulales</taxon>
        <taxon>Pirellulaceae</taxon>
        <taxon>Neorhodopirellula</taxon>
    </lineage>
</organism>
<keyword evidence="2" id="KW-1185">Reference proteome</keyword>
<protein>
    <recommendedName>
        <fullName evidence="3">HPr kinase</fullName>
    </recommendedName>
</protein>
<sequence>MAQSTMVQSDFDDQLDDYFEGMMTVWSQCASRLGESSMDLRIGGKRVRLRFAGQNLMSFVRPLAHLIVASDSSGAENQSGNVTKPGGDLDDSVALEIRIGEGKSAQLRPPAASWMMDRKDLPPGSHEFESWRCERGKVKINHLPRSSSISLFNCDQRTACYWIDDPAEIPFYEIASPFRTILSWWADTIGAQIAHAAVVGKEGRGVLLVGRGGSGKSTTAMACVDAGLQYVSDDYVWLQMNPQPTAYCLYNSAKLHTKLLPEHFPDWQRQVALEVGPLAKSVFFLHESAPDLVTKHLAICGVLSPKITDRKQSVCLPTSRAEVLMGLGPSTLLPRRSGESNGFAFLAQWVRELPAYRLELGGIPTSPAALDAVLQNRAVHVD</sequence>
<dbReference type="Gene3D" id="3.40.50.300">
    <property type="entry name" value="P-loop containing nucleotide triphosphate hydrolases"/>
    <property type="match status" value="1"/>
</dbReference>
<evidence type="ECO:0000313" key="2">
    <source>
        <dbReference type="Proteomes" id="UP001158067"/>
    </source>
</evidence>
<evidence type="ECO:0008006" key="3">
    <source>
        <dbReference type="Google" id="ProtNLM"/>
    </source>
</evidence>
<dbReference type="SUPFAM" id="SSF53795">
    <property type="entry name" value="PEP carboxykinase-like"/>
    <property type="match status" value="1"/>
</dbReference>
<accession>A0ABY1QEJ1</accession>
<dbReference type="Proteomes" id="UP001158067">
    <property type="component" value="Unassembled WGS sequence"/>
</dbReference>
<reference evidence="1 2" key="1">
    <citation type="submission" date="2017-05" db="EMBL/GenBank/DDBJ databases">
        <authorList>
            <person name="Varghese N."/>
            <person name="Submissions S."/>
        </authorList>
    </citation>
    <scope>NUCLEOTIDE SEQUENCE [LARGE SCALE GENOMIC DNA]</scope>
    <source>
        <strain evidence="1 2">DSM 25457</strain>
    </source>
</reference>
<comment type="caution">
    <text evidence="1">The sequence shown here is derived from an EMBL/GenBank/DDBJ whole genome shotgun (WGS) entry which is preliminary data.</text>
</comment>
<gene>
    <name evidence="1" type="ORF">SAMN06265222_109196</name>
</gene>
<dbReference type="RefSeq" id="WP_283433763.1">
    <property type="nucleotide sequence ID" value="NZ_FXUG01000009.1"/>
</dbReference>
<evidence type="ECO:0000313" key="1">
    <source>
        <dbReference type="EMBL" id="SMP66114.1"/>
    </source>
</evidence>
<proteinExistence type="predicted"/>